<keyword evidence="3" id="KW-1185">Reference proteome</keyword>
<gene>
    <name evidence="2" type="ORF">AALO_G00151170</name>
</gene>
<organism evidence="2 3">
    <name type="scientific">Alosa alosa</name>
    <name type="common">allis shad</name>
    <dbReference type="NCBI Taxonomy" id="278164"/>
    <lineage>
        <taxon>Eukaryota</taxon>
        <taxon>Metazoa</taxon>
        <taxon>Chordata</taxon>
        <taxon>Craniata</taxon>
        <taxon>Vertebrata</taxon>
        <taxon>Euteleostomi</taxon>
        <taxon>Actinopterygii</taxon>
        <taxon>Neopterygii</taxon>
        <taxon>Teleostei</taxon>
        <taxon>Clupei</taxon>
        <taxon>Clupeiformes</taxon>
        <taxon>Clupeoidei</taxon>
        <taxon>Clupeidae</taxon>
        <taxon>Alosa</taxon>
    </lineage>
</organism>
<sequence length="113" mass="12859">MTVLKHMNTYMSDNLMIICQLDILLFDSCHFIMFAGVQVFLMHDKYVGWCSTIIPKGQTEALKAGLNRGNGWVVSSCSFRRPTWGPDSPGQAPFFCGCWAAELLIKRRIRKQL</sequence>
<reference evidence="2" key="1">
    <citation type="submission" date="2020-10" db="EMBL/GenBank/DDBJ databases">
        <title>Chromosome-scale genome assembly of the Allis shad, Alosa alosa.</title>
        <authorList>
            <person name="Margot Z."/>
            <person name="Christophe K."/>
            <person name="Cabau C."/>
            <person name="Louis A."/>
            <person name="Berthelot C."/>
            <person name="Parey E."/>
            <person name="Roest Crollius H."/>
            <person name="Montfort J."/>
            <person name="Robinson-Rechavi M."/>
            <person name="Bucao C."/>
            <person name="Bouchez O."/>
            <person name="Gislard M."/>
            <person name="Lluch J."/>
            <person name="Milhes M."/>
            <person name="Lampietro C."/>
            <person name="Lopez Roques C."/>
            <person name="Donnadieu C."/>
            <person name="Braasch I."/>
            <person name="Desvignes T."/>
            <person name="Postlethwait J."/>
            <person name="Bobe J."/>
            <person name="Guiguen Y."/>
        </authorList>
    </citation>
    <scope>NUCLEOTIDE SEQUENCE</scope>
    <source>
        <strain evidence="2">M-15738</strain>
        <tissue evidence="2">Blood</tissue>
    </source>
</reference>
<evidence type="ECO:0000313" key="3">
    <source>
        <dbReference type="Proteomes" id="UP000823561"/>
    </source>
</evidence>
<feature type="transmembrane region" description="Helical" evidence="1">
    <location>
        <begin position="21"/>
        <end position="41"/>
    </location>
</feature>
<evidence type="ECO:0000313" key="2">
    <source>
        <dbReference type="EMBL" id="KAG5273424.1"/>
    </source>
</evidence>
<protein>
    <submittedName>
        <fullName evidence="2">Uncharacterized protein</fullName>
    </submittedName>
</protein>
<keyword evidence="1" id="KW-1133">Transmembrane helix</keyword>
<keyword evidence="1" id="KW-0472">Membrane</keyword>
<dbReference type="AlphaFoldDB" id="A0AAV6GE55"/>
<dbReference type="Proteomes" id="UP000823561">
    <property type="component" value="Chromosome 11"/>
</dbReference>
<accession>A0AAV6GE55</accession>
<comment type="caution">
    <text evidence="2">The sequence shown here is derived from an EMBL/GenBank/DDBJ whole genome shotgun (WGS) entry which is preliminary data.</text>
</comment>
<proteinExistence type="predicted"/>
<dbReference type="EMBL" id="JADWDJ010000011">
    <property type="protein sequence ID" value="KAG5273424.1"/>
    <property type="molecule type" value="Genomic_DNA"/>
</dbReference>
<name>A0AAV6GE55_9TELE</name>
<keyword evidence="1" id="KW-0812">Transmembrane</keyword>
<evidence type="ECO:0000256" key="1">
    <source>
        <dbReference type="SAM" id="Phobius"/>
    </source>
</evidence>